<organism evidence="9 10">
    <name type="scientific">Alkaliphilus flagellatus</name>
    <dbReference type="NCBI Taxonomy" id="2841507"/>
    <lineage>
        <taxon>Bacteria</taxon>
        <taxon>Bacillati</taxon>
        <taxon>Bacillota</taxon>
        <taxon>Clostridia</taxon>
        <taxon>Peptostreptococcales</taxon>
        <taxon>Natronincolaceae</taxon>
        <taxon>Alkaliphilus</taxon>
    </lineage>
</organism>
<keyword evidence="8" id="KW-0460">Magnesium</keyword>
<comment type="subunit">
    <text evidence="8">Monomer.</text>
</comment>
<comment type="catalytic activity">
    <reaction evidence="8">
        <text>shikimate + ATP = 3-phosphoshikimate + ADP + H(+)</text>
        <dbReference type="Rhea" id="RHEA:13121"/>
        <dbReference type="ChEBI" id="CHEBI:15378"/>
        <dbReference type="ChEBI" id="CHEBI:30616"/>
        <dbReference type="ChEBI" id="CHEBI:36208"/>
        <dbReference type="ChEBI" id="CHEBI:145989"/>
        <dbReference type="ChEBI" id="CHEBI:456216"/>
        <dbReference type="EC" id="2.7.1.71"/>
    </reaction>
</comment>
<keyword evidence="10" id="KW-1185">Reference proteome</keyword>
<dbReference type="EMBL" id="JAHLQK010000005">
    <property type="protein sequence ID" value="MBU5677578.1"/>
    <property type="molecule type" value="Genomic_DNA"/>
</dbReference>
<keyword evidence="2 8" id="KW-0028">Amino-acid biosynthesis</keyword>
<gene>
    <name evidence="8" type="primary">aroK</name>
    <name evidence="9" type="ORF">KQI88_14230</name>
</gene>
<comment type="similarity">
    <text evidence="1 8">Belongs to the shikimate kinase family.</text>
</comment>
<dbReference type="Pfam" id="PF01202">
    <property type="entry name" value="SKI"/>
    <property type="match status" value="1"/>
</dbReference>
<comment type="caution">
    <text evidence="9">The sequence shown here is derived from an EMBL/GenBank/DDBJ whole genome shotgun (WGS) entry which is preliminary data.</text>
</comment>
<evidence type="ECO:0000256" key="2">
    <source>
        <dbReference type="ARBA" id="ARBA00022605"/>
    </source>
</evidence>
<keyword evidence="7 8" id="KW-0057">Aromatic amino acid biosynthesis</keyword>
<dbReference type="CDD" id="cd00464">
    <property type="entry name" value="SK"/>
    <property type="match status" value="1"/>
</dbReference>
<keyword evidence="8" id="KW-0963">Cytoplasm</keyword>
<dbReference type="InterPro" id="IPR023000">
    <property type="entry name" value="Shikimate_kinase_CS"/>
</dbReference>
<dbReference type="InterPro" id="IPR000623">
    <property type="entry name" value="Shikimate_kinase/TSH1"/>
</dbReference>
<comment type="cofactor">
    <cofactor evidence="8">
        <name>Mg(2+)</name>
        <dbReference type="ChEBI" id="CHEBI:18420"/>
    </cofactor>
    <text evidence="8">Binds 1 Mg(2+) ion per subunit.</text>
</comment>
<dbReference type="GO" id="GO:0016301">
    <property type="term" value="F:kinase activity"/>
    <property type="evidence" value="ECO:0007669"/>
    <property type="project" value="UniProtKB-KW"/>
</dbReference>
<dbReference type="RefSeq" id="WP_216418420.1">
    <property type="nucleotide sequence ID" value="NZ_JAHLQK010000005.1"/>
</dbReference>
<evidence type="ECO:0000313" key="9">
    <source>
        <dbReference type="EMBL" id="MBU5677578.1"/>
    </source>
</evidence>
<reference evidence="9 10" key="1">
    <citation type="submission" date="2021-06" db="EMBL/GenBank/DDBJ databases">
        <authorList>
            <person name="Sun Q."/>
            <person name="Li D."/>
        </authorList>
    </citation>
    <scope>NUCLEOTIDE SEQUENCE [LARGE SCALE GENOMIC DNA]</scope>
    <source>
        <strain evidence="9 10">MSJ-5</strain>
    </source>
</reference>
<dbReference type="HAMAP" id="MF_00109">
    <property type="entry name" value="Shikimate_kinase"/>
    <property type="match status" value="1"/>
</dbReference>
<evidence type="ECO:0000256" key="4">
    <source>
        <dbReference type="ARBA" id="ARBA00022741"/>
    </source>
</evidence>
<comment type="pathway">
    <text evidence="8">Metabolic intermediate biosynthesis; chorismate biosynthesis; chorismate from D-erythrose 4-phosphate and phosphoenolpyruvate: step 5/7.</text>
</comment>
<evidence type="ECO:0000256" key="3">
    <source>
        <dbReference type="ARBA" id="ARBA00022679"/>
    </source>
</evidence>
<feature type="binding site" evidence="8">
    <location>
        <position position="120"/>
    </location>
    <ligand>
        <name>ATP</name>
        <dbReference type="ChEBI" id="CHEBI:30616"/>
    </ligand>
</feature>
<name>A0ABS6G7I1_9FIRM</name>
<comment type="subcellular location">
    <subcellularLocation>
        <location evidence="8">Cytoplasm</location>
    </subcellularLocation>
</comment>
<evidence type="ECO:0000256" key="8">
    <source>
        <dbReference type="HAMAP-Rule" id="MF_00109"/>
    </source>
</evidence>
<keyword evidence="5 8" id="KW-0418">Kinase</keyword>
<keyword evidence="6 8" id="KW-0067">ATP-binding</keyword>
<accession>A0ABS6G7I1</accession>
<evidence type="ECO:0000256" key="5">
    <source>
        <dbReference type="ARBA" id="ARBA00022777"/>
    </source>
</evidence>
<dbReference type="EC" id="2.7.1.71" evidence="8"/>
<comment type="caution">
    <text evidence="8">Lacks conserved residue(s) required for the propagation of feature annotation.</text>
</comment>
<feature type="binding site" evidence="8">
    <location>
        <position position="81"/>
    </location>
    <ligand>
        <name>substrate</name>
    </ligand>
</feature>
<feature type="binding site" evidence="8">
    <location>
        <position position="35"/>
    </location>
    <ligand>
        <name>substrate</name>
    </ligand>
</feature>
<keyword evidence="8" id="KW-0479">Metal-binding</keyword>
<proteinExistence type="inferred from homology"/>
<evidence type="ECO:0000256" key="6">
    <source>
        <dbReference type="ARBA" id="ARBA00022840"/>
    </source>
</evidence>
<keyword evidence="3 8" id="KW-0808">Transferase</keyword>
<evidence type="ECO:0000256" key="7">
    <source>
        <dbReference type="ARBA" id="ARBA00023141"/>
    </source>
</evidence>
<feature type="binding site" evidence="8">
    <location>
        <begin position="13"/>
        <end position="18"/>
    </location>
    <ligand>
        <name>ATP</name>
        <dbReference type="ChEBI" id="CHEBI:30616"/>
    </ligand>
</feature>
<dbReference type="InterPro" id="IPR031322">
    <property type="entry name" value="Shikimate/glucono_kinase"/>
</dbReference>
<dbReference type="Proteomes" id="UP000779508">
    <property type="component" value="Unassembled WGS sequence"/>
</dbReference>
<sequence length="172" mass="19543">MGNNNIVLVGFMATGKTTIGKMLAETLDLDFIDMDQLIEEIEGITVNNIFTLNGEAYFREKEHEALDLFRKSENKVISTGGGIIISADNRRKLRDIGKVVYLESSPQWILTNLNRSETIRPLLNETNPIDKIIELLDKRRKYYEEVAEFKVVVDGKSLSEIVNNIISIIRPT</sequence>
<keyword evidence="4 8" id="KW-0547">Nucleotide-binding</keyword>
<feature type="binding site" evidence="8">
    <location>
        <position position="17"/>
    </location>
    <ligand>
        <name>Mg(2+)</name>
        <dbReference type="ChEBI" id="CHEBI:18420"/>
    </ligand>
</feature>
<dbReference type="PROSITE" id="PS01128">
    <property type="entry name" value="SHIKIMATE_KINASE"/>
    <property type="match status" value="1"/>
</dbReference>
<dbReference type="PANTHER" id="PTHR21087">
    <property type="entry name" value="SHIKIMATE KINASE"/>
    <property type="match status" value="1"/>
</dbReference>
<evidence type="ECO:0000256" key="1">
    <source>
        <dbReference type="ARBA" id="ARBA00006997"/>
    </source>
</evidence>
<feature type="binding site" evidence="8">
    <location>
        <position position="59"/>
    </location>
    <ligand>
        <name>substrate</name>
    </ligand>
</feature>
<evidence type="ECO:0000313" key="10">
    <source>
        <dbReference type="Proteomes" id="UP000779508"/>
    </source>
</evidence>
<protein>
    <recommendedName>
        <fullName evidence="8">Shikimate kinase</fullName>
        <shortName evidence="8">SK</shortName>
        <ecNumber evidence="8">2.7.1.71</ecNumber>
    </recommendedName>
</protein>
<dbReference type="PANTHER" id="PTHR21087:SF16">
    <property type="entry name" value="SHIKIMATE KINASE 1, CHLOROPLASTIC"/>
    <property type="match status" value="1"/>
</dbReference>
<feature type="binding site" evidence="8">
    <location>
        <position position="139"/>
    </location>
    <ligand>
        <name>substrate</name>
    </ligand>
</feature>
<comment type="function">
    <text evidence="8">Catalyzes the specific phosphorylation of the 3-hydroxyl group of shikimic acid using ATP as a cosubstrate.</text>
</comment>